<dbReference type="PROSITE" id="PS51819">
    <property type="entry name" value="VOC"/>
    <property type="match status" value="1"/>
</dbReference>
<dbReference type="InterPro" id="IPR037523">
    <property type="entry name" value="VOC_core"/>
</dbReference>
<dbReference type="EMBL" id="JBEFLD010000002">
    <property type="protein sequence ID" value="MEQ6289914.1"/>
    <property type="molecule type" value="Genomic_DNA"/>
</dbReference>
<evidence type="ECO:0000259" key="1">
    <source>
        <dbReference type="PROSITE" id="PS51819"/>
    </source>
</evidence>
<name>A0ABV1M113_9NEIS</name>
<dbReference type="RefSeq" id="WP_349584699.1">
    <property type="nucleotide sequence ID" value="NZ_JBEFLD010000002.1"/>
</dbReference>
<sequence>MSPFVHWFEIPVTDFDRAVAFYQQVFHVELRLEDAMGERMAIFTRPDGSSHGCLMASPRLQASPHGCRLYLDGSPDVATVLARARAAGGQVLLEKMALPDGNGDIGQFADPDGNIIGLHTEP</sequence>
<accession>A0ABV1M113</accession>
<feature type="domain" description="VOC" evidence="1">
    <location>
        <begin position="4"/>
        <end position="121"/>
    </location>
</feature>
<dbReference type="Pfam" id="PF00903">
    <property type="entry name" value="Glyoxalase"/>
    <property type="match status" value="1"/>
</dbReference>
<protein>
    <submittedName>
        <fullName evidence="2">VOC family protein</fullName>
    </submittedName>
</protein>
<dbReference type="Gene3D" id="3.10.180.10">
    <property type="entry name" value="2,3-Dihydroxybiphenyl 1,2-Dioxygenase, domain 1"/>
    <property type="match status" value="1"/>
</dbReference>
<dbReference type="PANTHER" id="PTHR33993">
    <property type="entry name" value="GLYOXALASE-RELATED"/>
    <property type="match status" value="1"/>
</dbReference>
<gene>
    <name evidence="2" type="ORF">ABNW52_04715</name>
</gene>
<dbReference type="PANTHER" id="PTHR33993:SF2">
    <property type="entry name" value="VOC DOMAIN-CONTAINING PROTEIN"/>
    <property type="match status" value="1"/>
</dbReference>
<reference evidence="2" key="1">
    <citation type="submission" date="2024-06" db="EMBL/GenBank/DDBJ databases">
        <title>Genome sequence of Vogesella sp. MAHUQ-64.</title>
        <authorList>
            <person name="Huq M.A."/>
        </authorList>
    </citation>
    <scope>NUCLEOTIDE SEQUENCE</scope>
    <source>
        <strain evidence="2">MAHUQ-64</strain>
    </source>
</reference>
<dbReference type="InterPro" id="IPR052164">
    <property type="entry name" value="Anthracycline_SecMetBiosynth"/>
</dbReference>
<dbReference type="InterPro" id="IPR004360">
    <property type="entry name" value="Glyas_Fos-R_dOase_dom"/>
</dbReference>
<evidence type="ECO:0000313" key="3">
    <source>
        <dbReference type="Proteomes" id="UP001433638"/>
    </source>
</evidence>
<dbReference type="InterPro" id="IPR029068">
    <property type="entry name" value="Glyas_Bleomycin-R_OHBP_Dase"/>
</dbReference>
<keyword evidence="3" id="KW-1185">Reference proteome</keyword>
<dbReference type="SUPFAM" id="SSF54593">
    <property type="entry name" value="Glyoxalase/Bleomycin resistance protein/Dihydroxybiphenyl dioxygenase"/>
    <property type="match status" value="1"/>
</dbReference>
<dbReference type="CDD" id="cd07247">
    <property type="entry name" value="SgaA_N_like"/>
    <property type="match status" value="1"/>
</dbReference>
<proteinExistence type="predicted"/>
<comment type="caution">
    <text evidence="2">The sequence shown here is derived from an EMBL/GenBank/DDBJ whole genome shotgun (WGS) entry which is preliminary data.</text>
</comment>
<dbReference type="Proteomes" id="UP001433638">
    <property type="component" value="Unassembled WGS sequence"/>
</dbReference>
<organism evidence="2 3">
    <name type="scientific">Vogesella oryzagri</name>
    <dbReference type="NCBI Taxonomy" id="3160864"/>
    <lineage>
        <taxon>Bacteria</taxon>
        <taxon>Pseudomonadati</taxon>
        <taxon>Pseudomonadota</taxon>
        <taxon>Betaproteobacteria</taxon>
        <taxon>Neisseriales</taxon>
        <taxon>Chromobacteriaceae</taxon>
        <taxon>Vogesella</taxon>
    </lineage>
</organism>
<evidence type="ECO:0000313" key="2">
    <source>
        <dbReference type="EMBL" id="MEQ6289914.1"/>
    </source>
</evidence>